<dbReference type="Proteomes" id="UP000828390">
    <property type="component" value="Unassembled WGS sequence"/>
</dbReference>
<keyword evidence="2" id="KW-1185">Reference proteome</keyword>
<reference evidence="1" key="1">
    <citation type="journal article" date="2019" name="bioRxiv">
        <title>The Genome of the Zebra Mussel, Dreissena polymorpha: A Resource for Invasive Species Research.</title>
        <authorList>
            <person name="McCartney M.A."/>
            <person name="Auch B."/>
            <person name="Kono T."/>
            <person name="Mallez S."/>
            <person name="Zhang Y."/>
            <person name="Obille A."/>
            <person name="Becker A."/>
            <person name="Abrahante J.E."/>
            <person name="Garbe J."/>
            <person name="Badalamenti J.P."/>
            <person name="Herman A."/>
            <person name="Mangelson H."/>
            <person name="Liachko I."/>
            <person name="Sullivan S."/>
            <person name="Sone E.D."/>
            <person name="Koren S."/>
            <person name="Silverstein K.A.T."/>
            <person name="Beckman K.B."/>
            <person name="Gohl D.M."/>
        </authorList>
    </citation>
    <scope>NUCLEOTIDE SEQUENCE</scope>
    <source>
        <strain evidence="1">Duluth1</strain>
        <tissue evidence="1">Whole animal</tissue>
    </source>
</reference>
<accession>A0A9D4G1B3</accession>
<dbReference type="EMBL" id="JAIWYP010000006">
    <property type="protein sequence ID" value="KAH3808763.1"/>
    <property type="molecule type" value="Genomic_DNA"/>
</dbReference>
<name>A0A9D4G1B3_DREPO</name>
<reference evidence="1" key="2">
    <citation type="submission" date="2020-11" db="EMBL/GenBank/DDBJ databases">
        <authorList>
            <person name="McCartney M.A."/>
            <person name="Auch B."/>
            <person name="Kono T."/>
            <person name="Mallez S."/>
            <person name="Becker A."/>
            <person name="Gohl D.M."/>
            <person name="Silverstein K.A.T."/>
            <person name="Koren S."/>
            <person name="Bechman K.B."/>
            <person name="Herman A."/>
            <person name="Abrahante J.E."/>
            <person name="Garbe J."/>
        </authorList>
    </citation>
    <scope>NUCLEOTIDE SEQUENCE</scope>
    <source>
        <strain evidence="1">Duluth1</strain>
        <tissue evidence="1">Whole animal</tissue>
    </source>
</reference>
<protein>
    <submittedName>
        <fullName evidence="1">Uncharacterized protein</fullName>
    </submittedName>
</protein>
<evidence type="ECO:0000313" key="2">
    <source>
        <dbReference type="Proteomes" id="UP000828390"/>
    </source>
</evidence>
<sequence length="52" mass="6134">MKRVKTENRTRLKSAVHNALMMVSIEWPDIEAVDFGRMLDAWHQVKPRKTVL</sequence>
<proteinExistence type="predicted"/>
<evidence type="ECO:0000313" key="1">
    <source>
        <dbReference type="EMBL" id="KAH3808763.1"/>
    </source>
</evidence>
<gene>
    <name evidence="1" type="ORF">DPMN_137121</name>
</gene>
<organism evidence="1 2">
    <name type="scientific">Dreissena polymorpha</name>
    <name type="common">Zebra mussel</name>
    <name type="synonym">Mytilus polymorpha</name>
    <dbReference type="NCBI Taxonomy" id="45954"/>
    <lineage>
        <taxon>Eukaryota</taxon>
        <taxon>Metazoa</taxon>
        <taxon>Spiralia</taxon>
        <taxon>Lophotrochozoa</taxon>
        <taxon>Mollusca</taxon>
        <taxon>Bivalvia</taxon>
        <taxon>Autobranchia</taxon>
        <taxon>Heteroconchia</taxon>
        <taxon>Euheterodonta</taxon>
        <taxon>Imparidentia</taxon>
        <taxon>Neoheterodontei</taxon>
        <taxon>Myida</taxon>
        <taxon>Dreissenoidea</taxon>
        <taxon>Dreissenidae</taxon>
        <taxon>Dreissena</taxon>
    </lineage>
</organism>
<dbReference type="AlphaFoldDB" id="A0A9D4G1B3"/>
<comment type="caution">
    <text evidence="1">The sequence shown here is derived from an EMBL/GenBank/DDBJ whole genome shotgun (WGS) entry which is preliminary data.</text>
</comment>